<evidence type="ECO:0000256" key="1">
    <source>
        <dbReference type="ARBA" id="ARBA00004123"/>
    </source>
</evidence>
<gene>
    <name evidence="9" type="ORF">EX895_002397</name>
</gene>
<feature type="compositionally biased region" description="Basic and acidic residues" evidence="8">
    <location>
        <begin position="561"/>
        <end position="570"/>
    </location>
</feature>
<dbReference type="Proteomes" id="UP000306050">
    <property type="component" value="Chromosome SGRAM_14"/>
</dbReference>
<evidence type="ECO:0000256" key="3">
    <source>
        <dbReference type="ARBA" id="ARBA00022723"/>
    </source>
</evidence>
<reference evidence="9 10" key="1">
    <citation type="submission" date="2019-05" db="EMBL/GenBank/DDBJ databases">
        <title>Sporisorium graminicola CBS 10092 draft sequencing and annotation.</title>
        <authorList>
            <person name="Solano-Gonzalez S."/>
            <person name="Caddick M.X."/>
            <person name="Darby A."/>
        </authorList>
    </citation>
    <scope>NUCLEOTIDE SEQUENCE [LARGE SCALE GENOMIC DNA]</scope>
    <source>
        <strain evidence="9 10">CBS 10092</strain>
    </source>
</reference>
<evidence type="ECO:0000256" key="8">
    <source>
        <dbReference type="SAM" id="MobiDB-lite"/>
    </source>
</evidence>
<dbReference type="PANTHER" id="PTHR14738:SF29">
    <property type="entry name" value="ZINC FINGER CCCH DOMAIN-CONTAINING PROTEIN 14"/>
    <property type="match status" value="1"/>
</dbReference>
<dbReference type="PANTHER" id="PTHR14738">
    <property type="entry name" value="ZINC FINGER CCCH DOMAIN-CONTAINING PROTEIN 14"/>
    <property type="match status" value="1"/>
</dbReference>
<sequence length="589" mass="63057">MSSFRSIDVKAPHIQQLQYDIQLELAARDYSSQDDPVMAEYIVVMLANQKTPEQITSEMNDLIGAEYDAAFTDWIWSATQNCLDTHAASSTAAPSSSSVDASLPASHSTTIELGPSSELPEPTRNFRQRRSRSPQAGSGAASRAREQRRSRSPTARHANDYRHSGSRSPPSRLSTLDRLDRRQRDYSSNEAWRKSISLRSNDEPPFDGEAFWHSKAEERRRNPPPPVNNRAGGVRETRIFNAAYGQAVRNGSGKSGRELFPKTEDNDEPLPPYQESAGLSIFGRAGVPDPRAAAFVPSSAAMETAEVAETSSTFALNPTVQSSTSIFARIDPMLPNNQPLPAAVPEGTLPAHSSDFPTQPTETSICRWNVGCTNPMCPYSHASPANAGPNGDPNALVLSQQNCRYGARCINKDCMRSHVSPAVAKIQARSAAPVSFNAASTVSTAPTATTAAAAVAPPTLSMDAALPSHSGSRPCRFGAACTRADCFFSHPPTRSIAPPNSIASGTPCRFGLGCTRPDCYFVHPPGQRASGGVATSNRLQVFAQNGGDDEMEVVLPGAGQELERGRERSGSETVRSEASVTTPAVTLSA</sequence>
<comment type="subcellular location">
    <subcellularLocation>
        <location evidence="1">Nucleus</location>
    </subcellularLocation>
</comment>
<dbReference type="RefSeq" id="XP_029740751.1">
    <property type="nucleotide sequence ID" value="XM_029882996.1"/>
</dbReference>
<dbReference type="GO" id="GO:0008143">
    <property type="term" value="F:poly(A) binding"/>
    <property type="evidence" value="ECO:0007669"/>
    <property type="project" value="InterPro"/>
</dbReference>
<dbReference type="OrthoDB" id="438553at2759"/>
<protein>
    <recommendedName>
        <fullName evidence="11">C3H1-type domain-containing protein</fullName>
    </recommendedName>
</protein>
<feature type="region of interest" description="Disordered" evidence="8">
    <location>
        <begin position="214"/>
        <end position="272"/>
    </location>
</feature>
<keyword evidence="7" id="KW-0539">Nucleus</keyword>
<evidence type="ECO:0000256" key="7">
    <source>
        <dbReference type="ARBA" id="ARBA00023242"/>
    </source>
</evidence>
<dbReference type="Pfam" id="PF14608">
    <property type="entry name" value="zf-CCCH_2"/>
    <property type="match status" value="4"/>
</dbReference>
<dbReference type="GO" id="GO:0008270">
    <property type="term" value="F:zinc ion binding"/>
    <property type="evidence" value="ECO:0007669"/>
    <property type="project" value="UniProtKB-KW"/>
</dbReference>
<dbReference type="EMBL" id="SRRM01000007">
    <property type="protein sequence ID" value="TKY88766.1"/>
    <property type="molecule type" value="Genomic_DNA"/>
</dbReference>
<dbReference type="Gene3D" id="1.10.340.40">
    <property type="entry name" value="Nuclear abundant poly(A) RNA-bind protein 2, N-terminal domain"/>
    <property type="match status" value="1"/>
</dbReference>
<dbReference type="GeneID" id="40725292"/>
<feature type="compositionally biased region" description="Basic and acidic residues" evidence="8">
    <location>
        <begin position="175"/>
        <end position="188"/>
    </location>
</feature>
<proteinExistence type="inferred from homology"/>
<dbReference type="InterPro" id="IPR043094">
    <property type="entry name" value="Nab2/ZC3H14_N_sf"/>
</dbReference>
<dbReference type="GO" id="GO:0043488">
    <property type="term" value="P:regulation of mRNA stability"/>
    <property type="evidence" value="ECO:0007669"/>
    <property type="project" value="InterPro"/>
</dbReference>
<evidence type="ECO:0000256" key="5">
    <source>
        <dbReference type="ARBA" id="ARBA00022771"/>
    </source>
</evidence>
<dbReference type="GO" id="GO:0005737">
    <property type="term" value="C:cytoplasm"/>
    <property type="evidence" value="ECO:0007669"/>
    <property type="project" value="TreeGrafter"/>
</dbReference>
<comment type="similarity">
    <text evidence="2">Belongs to the ZC3H14 family.</text>
</comment>
<keyword evidence="6" id="KW-0862">Zinc</keyword>
<evidence type="ECO:0000313" key="9">
    <source>
        <dbReference type="EMBL" id="TKY88766.1"/>
    </source>
</evidence>
<organism evidence="9 10">
    <name type="scientific">Sporisorium graminicola</name>
    <dbReference type="NCBI Taxonomy" id="280036"/>
    <lineage>
        <taxon>Eukaryota</taxon>
        <taxon>Fungi</taxon>
        <taxon>Dikarya</taxon>
        <taxon>Basidiomycota</taxon>
        <taxon>Ustilaginomycotina</taxon>
        <taxon>Ustilaginomycetes</taxon>
        <taxon>Ustilaginales</taxon>
        <taxon>Ustilaginaceae</taxon>
        <taxon>Sporisorium</taxon>
    </lineage>
</organism>
<evidence type="ECO:0000256" key="6">
    <source>
        <dbReference type="ARBA" id="ARBA00022833"/>
    </source>
</evidence>
<accession>A0A4U7KWY1</accession>
<feature type="compositionally biased region" description="Low complexity" evidence="8">
    <location>
        <begin position="133"/>
        <end position="142"/>
    </location>
</feature>
<feature type="region of interest" description="Disordered" evidence="8">
    <location>
        <begin position="89"/>
        <end position="188"/>
    </location>
</feature>
<evidence type="ECO:0008006" key="11">
    <source>
        <dbReference type="Google" id="ProtNLM"/>
    </source>
</evidence>
<dbReference type="GO" id="GO:0005634">
    <property type="term" value="C:nucleus"/>
    <property type="evidence" value="ECO:0007669"/>
    <property type="project" value="UniProtKB-SubCell"/>
</dbReference>
<feature type="compositionally biased region" description="Polar residues" evidence="8">
    <location>
        <begin position="578"/>
        <end position="589"/>
    </location>
</feature>
<feature type="region of interest" description="Disordered" evidence="8">
    <location>
        <begin position="558"/>
        <end position="589"/>
    </location>
</feature>
<name>A0A4U7KWY1_9BASI</name>
<evidence type="ECO:0000256" key="2">
    <source>
        <dbReference type="ARBA" id="ARBA00008423"/>
    </source>
</evidence>
<keyword evidence="4" id="KW-0677">Repeat</keyword>
<keyword evidence="5" id="KW-0863">Zinc-finger</keyword>
<evidence type="ECO:0000256" key="4">
    <source>
        <dbReference type="ARBA" id="ARBA00022737"/>
    </source>
</evidence>
<feature type="compositionally biased region" description="Low complexity" evidence="8">
    <location>
        <begin position="89"/>
        <end position="108"/>
    </location>
</feature>
<dbReference type="InterPro" id="IPR040366">
    <property type="entry name" value="Nab2/ZC3H14"/>
</dbReference>
<dbReference type="AlphaFoldDB" id="A0A4U7KWY1"/>
<keyword evidence="3" id="KW-0479">Metal-binding</keyword>
<dbReference type="KEGG" id="sgra:EX895_002397"/>
<keyword evidence="10" id="KW-1185">Reference proteome</keyword>
<evidence type="ECO:0000313" key="10">
    <source>
        <dbReference type="Proteomes" id="UP000306050"/>
    </source>
</evidence>
<comment type="caution">
    <text evidence="9">The sequence shown here is derived from an EMBL/GenBank/DDBJ whole genome shotgun (WGS) entry which is preliminary data.</text>
</comment>
<feature type="compositionally biased region" description="Basic and acidic residues" evidence="8">
    <location>
        <begin position="255"/>
        <end position="264"/>
    </location>
</feature>
<dbReference type="Gene3D" id="4.10.1000.40">
    <property type="match status" value="2"/>
</dbReference>